<keyword evidence="1" id="KW-0472">Membrane</keyword>
<feature type="domain" description="Reverse transcriptase Ty1/copia-type" evidence="2">
    <location>
        <begin position="30"/>
        <end position="79"/>
    </location>
</feature>
<gene>
    <name evidence="3" type="ORF">CR513_51609</name>
</gene>
<comment type="caution">
    <text evidence="3">The sequence shown here is derived from an EMBL/GenBank/DDBJ whole genome shotgun (WGS) entry which is preliminary data.</text>
</comment>
<dbReference type="EMBL" id="QJKJ01012170">
    <property type="protein sequence ID" value="RDX69300.1"/>
    <property type="molecule type" value="Genomic_DNA"/>
</dbReference>
<organism evidence="3 4">
    <name type="scientific">Mucuna pruriens</name>
    <name type="common">Velvet bean</name>
    <name type="synonym">Dolichos pruriens</name>
    <dbReference type="NCBI Taxonomy" id="157652"/>
    <lineage>
        <taxon>Eukaryota</taxon>
        <taxon>Viridiplantae</taxon>
        <taxon>Streptophyta</taxon>
        <taxon>Embryophyta</taxon>
        <taxon>Tracheophyta</taxon>
        <taxon>Spermatophyta</taxon>
        <taxon>Magnoliopsida</taxon>
        <taxon>eudicotyledons</taxon>
        <taxon>Gunneridae</taxon>
        <taxon>Pentapetalae</taxon>
        <taxon>rosids</taxon>
        <taxon>fabids</taxon>
        <taxon>Fabales</taxon>
        <taxon>Fabaceae</taxon>
        <taxon>Papilionoideae</taxon>
        <taxon>50 kb inversion clade</taxon>
        <taxon>NPAAA clade</taxon>
        <taxon>indigoferoid/millettioid clade</taxon>
        <taxon>Phaseoleae</taxon>
        <taxon>Mucuna</taxon>
    </lineage>
</organism>
<evidence type="ECO:0000313" key="3">
    <source>
        <dbReference type="EMBL" id="RDX69300.1"/>
    </source>
</evidence>
<feature type="transmembrane region" description="Helical" evidence="1">
    <location>
        <begin position="57"/>
        <end position="78"/>
    </location>
</feature>
<accession>A0A371ETC2</accession>
<proteinExistence type="predicted"/>
<reference evidence="3" key="1">
    <citation type="submission" date="2018-05" db="EMBL/GenBank/DDBJ databases">
        <title>Draft genome of Mucuna pruriens seed.</title>
        <authorList>
            <person name="Nnadi N.E."/>
            <person name="Vos R."/>
            <person name="Hasami M.H."/>
            <person name="Devisetty U.K."/>
            <person name="Aguiy J.C."/>
        </authorList>
    </citation>
    <scope>NUCLEOTIDE SEQUENCE [LARGE SCALE GENOMIC DNA]</scope>
    <source>
        <strain evidence="3">JCA_2017</strain>
    </source>
</reference>
<sequence>MFERRHLKKLGVGGDHQLDTLDICSCSLDILIMCLHVDDLIFTINDLKMIAKFREAMISYFQMICSSLMSYFLGIEVIQ</sequence>
<evidence type="ECO:0000259" key="2">
    <source>
        <dbReference type="Pfam" id="PF07727"/>
    </source>
</evidence>
<name>A0A371ETC2_MUCPR</name>
<keyword evidence="4" id="KW-1185">Reference proteome</keyword>
<evidence type="ECO:0000256" key="1">
    <source>
        <dbReference type="SAM" id="Phobius"/>
    </source>
</evidence>
<dbReference type="Pfam" id="PF07727">
    <property type="entry name" value="RVT_2"/>
    <property type="match status" value="1"/>
</dbReference>
<dbReference type="AlphaFoldDB" id="A0A371ETC2"/>
<feature type="non-terminal residue" evidence="3">
    <location>
        <position position="1"/>
    </location>
</feature>
<protein>
    <recommendedName>
        <fullName evidence="2">Reverse transcriptase Ty1/copia-type domain-containing protein</fullName>
    </recommendedName>
</protein>
<keyword evidence="1" id="KW-0812">Transmembrane</keyword>
<dbReference type="Proteomes" id="UP000257109">
    <property type="component" value="Unassembled WGS sequence"/>
</dbReference>
<dbReference type="InterPro" id="IPR013103">
    <property type="entry name" value="RVT_2"/>
</dbReference>
<keyword evidence="1" id="KW-1133">Transmembrane helix</keyword>
<evidence type="ECO:0000313" key="4">
    <source>
        <dbReference type="Proteomes" id="UP000257109"/>
    </source>
</evidence>